<proteinExistence type="predicted"/>
<name>A0ABM6M137_9GAMM</name>
<evidence type="ECO:0000313" key="2">
    <source>
        <dbReference type="Proteomes" id="UP000249910"/>
    </source>
</evidence>
<accession>A0ABM6M137</accession>
<dbReference type="EMBL" id="CP022132">
    <property type="protein sequence ID" value="ASG68587.1"/>
    <property type="molecule type" value="Genomic_DNA"/>
</dbReference>
<protein>
    <submittedName>
        <fullName evidence="1">Uncharacterized protein</fullName>
    </submittedName>
</protein>
<keyword evidence="2" id="KW-1185">Reference proteome</keyword>
<sequence>MKIGNLGEGSKYAKMFTDNYDPKAPHSDNVKKIAKALYTQYGEENVEGLVSGANKEKGK</sequence>
<dbReference type="Proteomes" id="UP000249910">
    <property type="component" value="Chromosome"/>
</dbReference>
<gene>
    <name evidence="1" type="ORF">CDV26_09445</name>
</gene>
<dbReference type="RefSeq" id="WP_088773065.1">
    <property type="nucleotide sequence ID" value="NZ_AP023082.1"/>
</dbReference>
<reference evidence="1 2" key="1">
    <citation type="submission" date="2017-06" db="EMBL/GenBank/DDBJ databases">
        <title>Complete genome of Francisella halioticida.</title>
        <authorList>
            <person name="Sjodin A."/>
        </authorList>
    </citation>
    <scope>NUCLEOTIDE SEQUENCE [LARGE SCALE GENOMIC DNA]</scope>
    <source>
        <strain evidence="1 2">DSM 23729</strain>
    </source>
</reference>
<organism evidence="1 2">
    <name type="scientific">Francisella halioticida</name>
    <dbReference type="NCBI Taxonomy" id="549298"/>
    <lineage>
        <taxon>Bacteria</taxon>
        <taxon>Pseudomonadati</taxon>
        <taxon>Pseudomonadota</taxon>
        <taxon>Gammaproteobacteria</taxon>
        <taxon>Thiotrichales</taxon>
        <taxon>Francisellaceae</taxon>
        <taxon>Francisella</taxon>
    </lineage>
</organism>
<evidence type="ECO:0000313" key="1">
    <source>
        <dbReference type="EMBL" id="ASG68587.1"/>
    </source>
</evidence>